<comment type="caution">
    <text evidence="3">The sequence shown here is derived from an EMBL/GenBank/DDBJ whole genome shotgun (WGS) entry which is preliminary data.</text>
</comment>
<proteinExistence type="predicted"/>
<dbReference type="InterPro" id="IPR019734">
    <property type="entry name" value="TPR_rpt"/>
</dbReference>
<dbReference type="Proteomes" id="UP001174209">
    <property type="component" value="Unassembled WGS sequence"/>
</dbReference>
<dbReference type="PANTHER" id="PTHR45641">
    <property type="entry name" value="TETRATRICOPEPTIDE REPEAT PROTEIN (AFU_ORTHOLOGUE AFUA_6G03870)"/>
    <property type="match status" value="1"/>
</dbReference>
<dbReference type="PANTHER" id="PTHR45641:SF19">
    <property type="entry name" value="NEPHROCYSTIN-3"/>
    <property type="match status" value="1"/>
</dbReference>
<evidence type="ECO:0000256" key="2">
    <source>
        <dbReference type="ARBA" id="ARBA00022803"/>
    </source>
</evidence>
<dbReference type="Pfam" id="PF13374">
    <property type="entry name" value="TPR_10"/>
    <property type="match status" value="1"/>
</dbReference>
<dbReference type="Pfam" id="PF13424">
    <property type="entry name" value="TPR_12"/>
    <property type="match status" value="4"/>
</dbReference>
<reference evidence="3" key="1">
    <citation type="submission" date="2023-06" db="EMBL/GenBank/DDBJ databases">
        <title>MT1 and MT2 Draft Genomes of Novel Species.</title>
        <authorList>
            <person name="Venkateswaran K."/>
        </authorList>
    </citation>
    <scope>NUCLEOTIDE SEQUENCE</scope>
    <source>
        <strain evidence="3">IIF3SC-B10</strain>
    </source>
</reference>
<protein>
    <submittedName>
        <fullName evidence="3">Tetratricopeptide repeat protein</fullName>
    </submittedName>
</protein>
<dbReference type="SUPFAM" id="SSF52540">
    <property type="entry name" value="P-loop containing nucleoside triphosphate hydrolases"/>
    <property type="match status" value="1"/>
</dbReference>
<accession>A0ABT8K4F0</accession>
<dbReference type="Gene3D" id="1.25.40.10">
    <property type="entry name" value="Tetratricopeptide repeat domain"/>
    <property type="match status" value="2"/>
</dbReference>
<dbReference type="PRINTS" id="PR00381">
    <property type="entry name" value="KINESINLIGHT"/>
</dbReference>
<evidence type="ECO:0000256" key="1">
    <source>
        <dbReference type="ARBA" id="ARBA00022737"/>
    </source>
</evidence>
<dbReference type="InterPro" id="IPR027417">
    <property type="entry name" value="P-loop_NTPase"/>
</dbReference>
<keyword evidence="1" id="KW-0677">Repeat</keyword>
<keyword evidence="4" id="KW-1185">Reference proteome</keyword>
<dbReference type="SUPFAM" id="SSF48452">
    <property type="entry name" value="TPR-like"/>
    <property type="match status" value="2"/>
</dbReference>
<keyword evidence="2" id="KW-0802">TPR repeat</keyword>
<organism evidence="3 4">
    <name type="scientific">Arthrobacter burdickii</name>
    <dbReference type="NCBI Taxonomy" id="3035920"/>
    <lineage>
        <taxon>Bacteria</taxon>
        <taxon>Bacillati</taxon>
        <taxon>Actinomycetota</taxon>
        <taxon>Actinomycetes</taxon>
        <taxon>Micrococcales</taxon>
        <taxon>Micrococcaceae</taxon>
        <taxon>Arthrobacter</taxon>
    </lineage>
</organism>
<dbReference type="SMART" id="SM00028">
    <property type="entry name" value="TPR"/>
    <property type="match status" value="8"/>
</dbReference>
<name>A0ABT8K4F0_9MICC</name>
<evidence type="ECO:0000313" key="4">
    <source>
        <dbReference type="Proteomes" id="UP001174209"/>
    </source>
</evidence>
<dbReference type="RefSeq" id="WP_301229261.1">
    <property type="nucleotide sequence ID" value="NZ_JAROCG010000002.1"/>
</dbReference>
<dbReference type="EMBL" id="JAROCG010000002">
    <property type="protein sequence ID" value="MDN4612323.1"/>
    <property type="molecule type" value="Genomic_DNA"/>
</dbReference>
<evidence type="ECO:0000313" key="3">
    <source>
        <dbReference type="EMBL" id="MDN4612323.1"/>
    </source>
</evidence>
<gene>
    <name evidence="3" type="ORF">P5G52_15755</name>
</gene>
<dbReference type="Gene3D" id="3.40.50.300">
    <property type="entry name" value="P-loop containing nucleotide triphosphate hydrolases"/>
    <property type="match status" value="1"/>
</dbReference>
<dbReference type="InterPro" id="IPR011990">
    <property type="entry name" value="TPR-like_helical_dom_sf"/>
</dbReference>
<sequence>MNKPQQDPDKATVPAVNVSGGTVGVIGDHATVVMPRRSLSWPMVLGSAPRVASAFQPRTAIIEQIAPVAGTDASQHAAAWVLSGTGGVGKTQIAAGMFASSSADLRVWVNAESRESVLVSFAEAAIHLDLADVDGDPEQLAGLFLGFLAATNRAWLVVLDNIDAVPDLAGLWPPAGGHLIVTTRRRDAALSGAGRTVSDVGVFMEAEANNYLHERISPLLEDLPEDALTDSGELAEDLGRLPLALAQAAAVIIDQGITCTQYRTWFADRTHALDELFPTDADADGYAKTVATTWELAVTAADRINPTGLARPMAVLIAMLDPAGAPETVLTSQAACTYLSETTGTPVTGLMARKALRALHRLSLIDHDLGLGSAPAVRMHNLTGRAIQQTLSPEAITTAGRSVADGLLEIWPPIADNPLLAESLRSNTTALASTAPTGLWDSNGAHPLLFRSGQSLNEAGLIGPAIQYHQELYEEAKQRFGTDHPVTLVLQNTVAYAYQLAEKLDQAIPLYERNLAKCLQILGPDHPGTLVTQNNLAYSYQTSGKLEQAISLHKQTIATLQRIVGPGHPDTLNSRNNLALAYQLAGKLDQAIPLHEQNLADFQSTLGPEHPSTLNARNNLAGAYQEHGQFDQAIPLHEQNLADFESTLGPEHPSTLNARNNLAGAYQEHGQFDQAIPLHKQNLADFESTLGPEHPSTLNARNNLAGAYQEHGNLDQAIEHYERNFSEYRRLLGPNHPYTLRSQNNLAGAYQTAGRLNQAVPLFKQNLTESQRILGPEHPDTLRSRNNLANAYHQQGKLDQAIPLYEQNLAESQSILGPHHPSTLTYLENLANAKSHPQ</sequence>